<keyword evidence="7" id="KW-0963">Cytoplasm</keyword>
<feature type="binding site" evidence="7">
    <location>
        <position position="295"/>
    </location>
    <ligand>
        <name>carbamoyl phosphate</name>
        <dbReference type="ChEBI" id="CHEBI:58228"/>
    </ligand>
</feature>
<evidence type="ECO:0000256" key="7">
    <source>
        <dbReference type="HAMAP-Rule" id="MF_01109"/>
    </source>
</evidence>
<comment type="similarity">
    <text evidence="2 7">Belongs to the aspartate/ornithine carbamoyltransferase superfamily. OTCase family.</text>
</comment>
<feature type="binding site" evidence="7">
    <location>
        <position position="80"/>
    </location>
    <ligand>
        <name>carbamoyl phosphate</name>
        <dbReference type="ChEBI" id="CHEBI:58228"/>
    </ligand>
</feature>
<dbReference type="Proteomes" id="UP000612956">
    <property type="component" value="Unassembled WGS sequence"/>
</dbReference>
<dbReference type="HAMAP" id="MF_01109">
    <property type="entry name" value="OTCase"/>
    <property type="match status" value="1"/>
</dbReference>
<dbReference type="PROSITE" id="PS00097">
    <property type="entry name" value="CARBAMOYLTRANSFERASE"/>
    <property type="match status" value="1"/>
</dbReference>
<dbReference type="InterPro" id="IPR002292">
    <property type="entry name" value="Orn/put_carbamltrans"/>
</dbReference>
<evidence type="ECO:0000259" key="9">
    <source>
        <dbReference type="Pfam" id="PF02729"/>
    </source>
</evidence>
<comment type="caution">
    <text evidence="10">The sequence shown here is derived from an EMBL/GenBank/DDBJ whole genome shotgun (WGS) entry which is preliminary data.</text>
</comment>
<accession>A0A917QU56</accession>
<name>A0A917QU56_9NOCA</name>
<feature type="binding site" evidence="7">
    <location>
        <begin position="267"/>
        <end position="268"/>
    </location>
    <ligand>
        <name>carbamoyl phosphate</name>
        <dbReference type="ChEBI" id="CHEBI:58228"/>
    </ligand>
</feature>
<feature type="domain" description="Aspartate/ornithine carbamoyltransferase Asp/Orn-binding" evidence="8">
    <location>
        <begin position="151"/>
        <end position="306"/>
    </location>
</feature>
<dbReference type="Pfam" id="PF00185">
    <property type="entry name" value="OTCace"/>
    <property type="match status" value="1"/>
</dbReference>
<evidence type="ECO:0000256" key="4">
    <source>
        <dbReference type="ARBA" id="ARBA00016634"/>
    </source>
</evidence>
<dbReference type="InterPro" id="IPR006130">
    <property type="entry name" value="Asp/Orn_carbamoylTrfase"/>
</dbReference>
<dbReference type="InterPro" id="IPR006131">
    <property type="entry name" value="Asp_carbamoyltransf_Asp/Orn-bd"/>
</dbReference>
<dbReference type="InterPro" id="IPR006132">
    <property type="entry name" value="Asp/Orn_carbamoyltranf_P-bd"/>
</dbReference>
<dbReference type="Pfam" id="PF02729">
    <property type="entry name" value="OTCace_N"/>
    <property type="match status" value="1"/>
</dbReference>
<dbReference type="PRINTS" id="PR00100">
    <property type="entry name" value="AOTCASE"/>
</dbReference>
<evidence type="ECO:0000256" key="6">
    <source>
        <dbReference type="ARBA" id="ARBA00048772"/>
    </source>
</evidence>
<dbReference type="GO" id="GO:0016597">
    <property type="term" value="F:amino acid binding"/>
    <property type="evidence" value="ECO:0007669"/>
    <property type="project" value="InterPro"/>
</dbReference>
<dbReference type="FunFam" id="3.40.50.1370:FF:000008">
    <property type="entry name" value="Ornithine carbamoyltransferase"/>
    <property type="match status" value="1"/>
</dbReference>
<feature type="binding site" evidence="7">
    <location>
        <position position="104"/>
    </location>
    <ligand>
        <name>carbamoyl phosphate</name>
        <dbReference type="ChEBI" id="CHEBI:58228"/>
    </ligand>
</feature>
<dbReference type="InterPro" id="IPR024904">
    <property type="entry name" value="OTCase_ArgI"/>
</dbReference>
<dbReference type="GO" id="GO:0042450">
    <property type="term" value="P:L-arginine biosynthetic process via ornithine"/>
    <property type="evidence" value="ECO:0007669"/>
    <property type="project" value="UniProtKB-UniRule"/>
</dbReference>
<dbReference type="GO" id="GO:0004585">
    <property type="term" value="F:ornithine carbamoyltransferase activity"/>
    <property type="evidence" value="ECO:0007669"/>
    <property type="project" value="UniProtKB-UniRule"/>
</dbReference>
<feature type="binding site" evidence="7">
    <location>
        <begin position="231"/>
        <end position="232"/>
    </location>
    <ligand>
        <name>L-ornithine</name>
        <dbReference type="ChEBI" id="CHEBI:46911"/>
    </ligand>
</feature>
<dbReference type="RefSeq" id="WP_188830991.1">
    <property type="nucleotide sequence ID" value="NZ_BMMW01000006.1"/>
</dbReference>
<gene>
    <name evidence="10" type="primary">argF</name>
    <name evidence="10" type="ORF">GCM10011591_44290</name>
</gene>
<dbReference type="GO" id="GO:0019240">
    <property type="term" value="P:citrulline biosynthetic process"/>
    <property type="evidence" value="ECO:0007669"/>
    <property type="project" value="TreeGrafter"/>
</dbReference>
<evidence type="ECO:0000313" key="10">
    <source>
        <dbReference type="EMBL" id="GGK67275.1"/>
    </source>
</evidence>
<dbReference type="InterPro" id="IPR036901">
    <property type="entry name" value="Asp/Orn_carbamoylTrfase_sf"/>
</dbReference>
<feature type="binding site" evidence="7">
    <location>
        <position position="163"/>
    </location>
    <ligand>
        <name>L-ornithine</name>
        <dbReference type="ChEBI" id="CHEBI:46911"/>
    </ligand>
</feature>
<proteinExistence type="inferred from homology"/>
<dbReference type="NCBIfam" id="TIGR00658">
    <property type="entry name" value="orni_carb_tr"/>
    <property type="match status" value="1"/>
</dbReference>
<dbReference type="PRINTS" id="PR00102">
    <property type="entry name" value="OTCASE"/>
</dbReference>
<evidence type="ECO:0000256" key="3">
    <source>
        <dbReference type="ARBA" id="ARBA00013007"/>
    </source>
</evidence>
<dbReference type="SUPFAM" id="SSF53671">
    <property type="entry name" value="Aspartate/ornithine carbamoyltransferase"/>
    <property type="match status" value="1"/>
</dbReference>
<comment type="pathway">
    <text evidence="1">Amino-acid biosynthesis; L-arginine biosynthesis; L-arginine from L-ornithine and carbamoyl phosphate: step 1/3.</text>
</comment>
<reference evidence="10" key="2">
    <citation type="submission" date="2020-09" db="EMBL/GenBank/DDBJ databases">
        <authorList>
            <person name="Sun Q."/>
            <person name="Zhou Y."/>
        </authorList>
    </citation>
    <scope>NUCLEOTIDE SEQUENCE</scope>
    <source>
        <strain evidence="10">CGMCC 4.7278</strain>
    </source>
</reference>
<evidence type="ECO:0000259" key="8">
    <source>
        <dbReference type="Pfam" id="PF00185"/>
    </source>
</evidence>
<reference evidence="10" key="1">
    <citation type="journal article" date="2014" name="Int. J. Syst. Evol. Microbiol.">
        <title>Complete genome sequence of Corynebacterium casei LMG S-19264T (=DSM 44701T), isolated from a smear-ripened cheese.</title>
        <authorList>
            <consortium name="US DOE Joint Genome Institute (JGI-PGF)"/>
            <person name="Walter F."/>
            <person name="Albersmeier A."/>
            <person name="Kalinowski J."/>
            <person name="Ruckert C."/>
        </authorList>
    </citation>
    <scope>NUCLEOTIDE SEQUENCE</scope>
    <source>
        <strain evidence="10">CGMCC 4.7278</strain>
    </source>
</reference>
<protein>
    <recommendedName>
        <fullName evidence="4 7">Ornithine carbamoyltransferase</fullName>
        <shortName evidence="7">OTCase</shortName>
        <ecNumber evidence="3 7">2.1.3.3</ecNumber>
    </recommendedName>
</protein>
<evidence type="ECO:0000256" key="2">
    <source>
        <dbReference type="ARBA" id="ARBA00007805"/>
    </source>
</evidence>
<feature type="binding site" evidence="7">
    <location>
        <position position="227"/>
    </location>
    <ligand>
        <name>L-ornithine</name>
        <dbReference type="ChEBI" id="CHEBI:46911"/>
    </ligand>
</feature>
<dbReference type="NCBIfam" id="NF001986">
    <property type="entry name" value="PRK00779.1"/>
    <property type="match status" value="1"/>
</dbReference>
<dbReference type="AlphaFoldDB" id="A0A917QU56"/>
<keyword evidence="11" id="KW-1185">Reference proteome</keyword>
<dbReference type="EMBL" id="BMMW01000006">
    <property type="protein sequence ID" value="GGK67275.1"/>
    <property type="molecule type" value="Genomic_DNA"/>
</dbReference>
<feature type="binding site" evidence="7">
    <location>
        <begin position="131"/>
        <end position="134"/>
    </location>
    <ligand>
        <name>carbamoyl phosphate</name>
        <dbReference type="ChEBI" id="CHEBI:58228"/>
    </ligand>
</feature>
<keyword evidence="5 7" id="KW-0808">Transferase</keyword>
<comment type="catalytic activity">
    <reaction evidence="6 7">
        <text>carbamoyl phosphate + L-ornithine = L-citrulline + phosphate + H(+)</text>
        <dbReference type="Rhea" id="RHEA:19513"/>
        <dbReference type="ChEBI" id="CHEBI:15378"/>
        <dbReference type="ChEBI" id="CHEBI:43474"/>
        <dbReference type="ChEBI" id="CHEBI:46911"/>
        <dbReference type="ChEBI" id="CHEBI:57743"/>
        <dbReference type="ChEBI" id="CHEBI:58228"/>
        <dbReference type="EC" id="2.1.3.3"/>
    </reaction>
</comment>
<dbReference type="PANTHER" id="PTHR45753">
    <property type="entry name" value="ORNITHINE CARBAMOYLTRANSFERASE, MITOCHONDRIAL"/>
    <property type="match status" value="1"/>
</dbReference>
<dbReference type="PANTHER" id="PTHR45753:SF3">
    <property type="entry name" value="ORNITHINE TRANSCARBAMYLASE, MITOCHONDRIAL"/>
    <property type="match status" value="1"/>
</dbReference>
<evidence type="ECO:0000256" key="1">
    <source>
        <dbReference type="ARBA" id="ARBA00004975"/>
    </source>
</evidence>
<feature type="binding site" evidence="7">
    <location>
        <begin position="53"/>
        <end position="56"/>
    </location>
    <ligand>
        <name>carbamoyl phosphate</name>
        <dbReference type="ChEBI" id="CHEBI:58228"/>
    </ligand>
</feature>
<dbReference type="EC" id="2.1.3.3" evidence="3 7"/>
<evidence type="ECO:0000313" key="11">
    <source>
        <dbReference type="Proteomes" id="UP000612956"/>
    </source>
</evidence>
<organism evidence="10 11">
    <name type="scientific">Nocardia camponoti</name>
    <dbReference type="NCBI Taxonomy" id="1616106"/>
    <lineage>
        <taxon>Bacteria</taxon>
        <taxon>Bacillati</taxon>
        <taxon>Actinomycetota</taxon>
        <taxon>Actinomycetes</taxon>
        <taxon>Mycobacteriales</taxon>
        <taxon>Nocardiaceae</taxon>
        <taxon>Nocardia</taxon>
    </lineage>
</organism>
<dbReference type="GO" id="GO:0005737">
    <property type="term" value="C:cytoplasm"/>
    <property type="evidence" value="ECO:0007669"/>
    <property type="project" value="UniProtKB-SubCell"/>
</dbReference>
<comment type="subcellular location">
    <subcellularLocation>
        <location evidence="7">Cytoplasm</location>
    </subcellularLocation>
</comment>
<dbReference type="Gene3D" id="3.40.50.1370">
    <property type="entry name" value="Aspartate/ornithine carbamoyltransferase"/>
    <property type="match status" value="2"/>
</dbReference>
<sequence>MSTTLRHFLRDDDITQAEQAEILAIAAELKANPFAHQPLSGPRGVGVIFEKNSTRTRFSFELGIAQLGGHAVVVDGRDTQLGREETLGDTGRVLSRYVDAIVWRTFEQTRLDEMSATATVPVVNALSNEFHPCQVLADLQTIAERKGELAGLNLTYFGDGANNMAHSLLLGGVTAGINVTIAAPAGFEPLPWIMEAAAKRAAETGATVTVTNDPVAGATGADVLVTDTWTSMGQENDGLDRVGPFRPFQLNEDLVGLANPESLVLHCLPAHRGEEVTDGVLDGPHSVVWDEAENRLHAQKALLVWLLAKAAA</sequence>
<evidence type="ECO:0000256" key="5">
    <source>
        <dbReference type="ARBA" id="ARBA00022679"/>
    </source>
</evidence>
<feature type="domain" description="Aspartate/ornithine carbamoyltransferase carbamoyl-P binding" evidence="9">
    <location>
        <begin position="6"/>
        <end position="144"/>
    </location>
</feature>